<organism evidence="3 4">
    <name type="scientific">Hydrogenobacter hydrogenophilus</name>
    <dbReference type="NCBI Taxonomy" id="35835"/>
    <lineage>
        <taxon>Bacteria</taxon>
        <taxon>Pseudomonadati</taxon>
        <taxon>Aquificota</taxon>
        <taxon>Aquificia</taxon>
        <taxon>Aquificales</taxon>
        <taxon>Aquificaceae</taxon>
        <taxon>Hydrogenobacter</taxon>
    </lineage>
</organism>
<sequence>MMRYYLIRIVPLVLALLVVMGGFWGLKWWKDKKLSELSYQEYEIRRAIQSGDYKRADELIKKIQADDSPYKPLVLSYRLYLEKEEGIKVDEVQILQDLISSLKDKDIVPLYKERLAYAYYLVGNNQKALELLNNIGKDSFNYYSAQILKGMVLEKMGKKDQAKEVYTQVEKLAKGTYFGNLAGALLMEER</sequence>
<protein>
    <submittedName>
        <fullName evidence="3">Putative negative regulator of RcsB-dependent stress response</fullName>
    </submittedName>
</protein>
<keyword evidence="1" id="KW-0812">Transmembrane</keyword>
<reference evidence="4" key="1">
    <citation type="submission" date="2017-09" db="EMBL/GenBank/DDBJ databases">
        <authorList>
            <person name="Varghese N."/>
            <person name="Submissions S."/>
        </authorList>
    </citation>
    <scope>NUCLEOTIDE SEQUENCE [LARGE SCALE GENOMIC DNA]</scope>
    <source>
        <strain evidence="4">DSM 2913</strain>
    </source>
</reference>
<evidence type="ECO:0000256" key="1">
    <source>
        <dbReference type="SAM" id="Phobius"/>
    </source>
</evidence>
<dbReference type="InterPro" id="IPR018704">
    <property type="entry name" value="SecYEG/CpoB_TPR"/>
</dbReference>
<dbReference type="Proteomes" id="UP000218627">
    <property type="component" value="Unassembled WGS sequence"/>
</dbReference>
<evidence type="ECO:0000259" key="2">
    <source>
        <dbReference type="Pfam" id="PF09976"/>
    </source>
</evidence>
<keyword evidence="4" id="KW-1185">Reference proteome</keyword>
<keyword evidence="1" id="KW-0472">Membrane</keyword>
<accession>A0A285P1D4</accession>
<gene>
    <name evidence="3" type="ORF">SAMN06265353_1242</name>
</gene>
<feature type="domain" description="Ancillary SecYEG translocon subunit/Cell division coordinator CpoB TPR" evidence="2">
    <location>
        <begin position="12"/>
        <end position="169"/>
    </location>
</feature>
<dbReference type="SUPFAM" id="SSF48452">
    <property type="entry name" value="TPR-like"/>
    <property type="match status" value="1"/>
</dbReference>
<evidence type="ECO:0000313" key="4">
    <source>
        <dbReference type="Proteomes" id="UP000218627"/>
    </source>
</evidence>
<dbReference type="EMBL" id="OBEN01000007">
    <property type="protein sequence ID" value="SNZ14973.1"/>
    <property type="molecule type" value="Genomic_DNA"/>
</dbReference>
<feature type="transmembrane region" description="Helical" evidence="1">
    <location>
        <begin position="6"/>
        <end position="26"/>
    </location>
</feature>
<dbReference type="Gene3D" id="1.25.40.10">
    <property type="entry name" value="Tetratricopeptide repeat domain"/>
    <property type="match status" value="1"/>
</dbReference>
<keyword evidence="1" id="KW-1133">Transmembrane helix</keyword>
<proteinExistence type="predicted"/>
<evidence type="ECO:0000313" key="3">
    <source>
        <dbReference type="EMBL" id="SNZ14973.1"/>
    </source>
</evidence>
<dbReference type="Pfam" id="PF09976">
    <property type="entry name" value="TPR_21"/>
    <property type="match status" value="1"/>
</dbReference>
<dbReference type="AlphaFoldDB" id="A0A285P1D4"/>
<name>A0A285P1D4_9AQUI</name>
<dbReference type="InterPro" id="IPR011990">
    <property type="entry name" value="TPR-like_helical_dom_sf"/>
</dbReference>